<dbReference type="InterPro" id="IPR036291">
    <property type="entry name" value="NAD(P)-bd_dom_sf"/>
</dbReference>
<dbReference type="EC" id="5.5.1.4" evidence="7"/>
<dbReference type="UniPathway" id="UPA00823">
    <property type="reaction ID" value="UER00787"/>
</dbReference>
<dbReference type="GO" id="GO:0005737">
    <property type="term" value="C:cytoplasm"/>
    <property type="evidence" value="ECO:0007669"/>
    <property type="project" value="UniProtKB-SubCell"/>
</dbReference>
<keyword evidence="15" id="KW-1208">Phospholipid metabolism</keyword>
<comment type="subunit">
    <text evidence="6">Homotetramer.</text>
</comment>
<dbReference type="FunFam" id="3.40.50.720:FF:000334">
    <property type="entry name" value="Inositol-3-phosphate synthase"/>
    <property type="match status" value="1"/>
</dbReference>
<evidence type="ECO:0000256" key="8">
    <source>
        <dbReference type="ARBA" id="ARBA00022490"/>
    </source>
</evidence>
<evidence type="ECO:0000313" key="20">
    <source>
        <dbReference type="Proteomes" id="UP000053424"/>
    </source>
</evidence>
<keyword evidence="13" id="KW-0594">Phospholipid biosynthesis</keyword>
<dbReference type="STRING" id="686832.A0A0C2XFZ5"/>
<keyword evidence="10" id="KW-0398">Inositol biosynthesis</keyword>
<dbReference type="SUPFAM" id="SSF55347">
    <property type="entry name" value="Glyceraldehyde-3-phosphate dehydrogenase-like, C-terminal domain"/>
    <property type="match status" value="1"/>
</dbReference>
<reference evidence="20" key="2">
    <citation type="submission" date="2015-01" db="EMBL/GenBank/DDBJ databases">
        <title>Evolutionary Origins and Diversification of the Mycorrhizal Mutualists.</title>
        <authorList>
            <consortium name="DOE Joint Genome Institute"/>
            <consortium name="Mycorrhizal Genomics Consortium"/>
            <person name="Kohler A."/>
            <person name="Kuo A."/>
            <person name="Nagy L.G."/>
            <person name="Floudas D."/>
            <person name="Copeland A."/>
            <person name="Barry K.W."/>
            <person name="Cichocki N."/>
            <person name="Veneault-Fourrey C."/>
            <person name="LaButti K."/>
            <person name="Lindquist E.A."/>
            <person name="Lipzen A."/>
            <person name="Lundell T."/>
            <person name="Morin E."/>
            <person name="Murat C."/>
            <person name="Riley R."/>
            <person name="Ohm R."/>
            <person name="Sun H."/>
            <person name="Tunlid A."/>
            <person name="Henrissat B."/>
            <person name="Grigoriev I.V."/>
            <person name="Hibbett D.S."/>
            <person name="Martin F."/>
        </authorList>
    </citation>
    <scope>NUCLEOTIDE SEQUENCE [LARGE SCALE GENOMIC DNA]</scope>
    <source>
        <strain evidence="20">h7</strain>
    </source>
</reference>
<evidence type="ECO:0000256" key="15">
    <source>
        <dbReference type="ARBA" id="ARBA00023264"/>
    </source>
</evidence>
<dbReference type="FunFam" id="3.30.360.10:FF:000055">
    <property type="entry name" value="Putative myo-inositol-1-phosphate synthase"/>
    <property type="match status" value="1"/>
</dbReference>
<keyword evidence="14" id="KW-0413">Isomerase</keyword>
<dbReference type="Pfam" id="PF07994">
    <property type="entry name" value="NAD_binding_5"/>
    <property type="match status" value="1"/>
</dbReference>
<dbReference type="HOGENOM" id="CLU_021486_2_0_1"/>
<comment type="subcellular location">
    <subcellularLocation>
        <location evidence="3">Cytoplasm</location>
    </subcellularLocation>
</comment>
<evidence type="ECO:0000256" key="3">
    <source>
        <dbReference type="ARBA" id="ARBA00004496"/>
    </source>
</evidence>
<dbReference type="PANTHER" id="PTHR11510">
    <property type="entry name" value="MYO-INOSITOL-1 PHOSPHATE SYNTHASE"/>
    <property type="match status" value="1"/>
</dbReference>
<evidence type="ECO:0000256" key="4">
    <source>
        <dbReference type="ARBA" id="ARBA00005117"/>
    </source>
</evidence>
<comment type="similarity">
    <text evidence="5">Belongs to the myo-inositol 1-phosphate synthase family.</text>
</comment>
<keyword evidence="8" id="KW-0963">Cytoplasm</keyword>
<evidence type="ECO:0000256" key="11">
    <source>
        <dbReference type="ARBA" id="ARBA00023027"/>
    </source>
</evidence>
<keyword evidence="12" id="KW-0443">Lipid metabolism</keyword>
<protein>
    <recommendedName>
        <fullName evidence="17">Inositol-3-phosphate synthase</fullName>
        <ecNumber evidence="7">5.5.1.4</ecNumber>
    </recommendedName>
    <alternativeName>
        <fullName evidence="16">Myo-inositol 1-phosphate synthase</fullName>
    </alternativeName>
</protein>
<feature type="domain" description="Myo-inositol-1-phosphate synthase GAPDH-like" evidence="18">
    <location>
        <begin position="340"/>
        <end position="465"/>
    </location>
</feature>
<evidence type="ECO:0000256" key="5">
    <source>
        <dbReference type="ARBA" id="ARBA00010813"/>
    </source>
</evidence>
<evidence type="ECO:0000313" key="19">
    <source>
        <dbReference type="EMBL" id="KIM36838.1"/>
    </source>
</evidence>
<organism evidence="19 20">
    <name type="scientific">Hebeloma cylindrosporum</name>
    <dbReference type="NCBI Taxonomy" id="76867"/>
    <lineage>
        <taxon>Eukaryota</taxon>
        <taxon>Fungi</taxon>
        <taxon>Dikarya</taxon>
        <taxon>Basidiomycota</taxon>
        <taxon>Agaricomycotina</taxon>
        <taxon>Agaricomycetes</taxon>
        <taxon>Agaricomycetidae</taxon>
        <taxon>Agaricales</taxon>
        <taxon>Agaricineae</taxon>
        <taxon>Hymenogastraceae</taxon>
        <taxon>Hebeloma</taxon>
    </lineage>
</organism>
<dbReference type="GO" id="GO:0004512">
    <property type="term" value="F:inositol-3-phosphate synthase activity"/>
    <property type="evidence" value="ECO:0007669"/>
    <property type="project" value="UniProtKB-EC"/>
</dbReference>
<gene>
    <name evidence="19" type="ORF">M413DRAFT_448953</name>
</gene>
<dbReference type="InterPro" id="IPR013021">
    <property type="entry name" value="Myo-inos-1-P_Synthase_GAPDH"/>
</dbReference>
<evidence type="ECO:0000256" key="2">
    <source>
        <dbReference type="ARBA" id="ARBA00001911"/>
    </source>
</evidence>
<dbReference type="PIRSF" id="PIRSF015578">
    <property type="entry name" value="Myoinos-ppht_syn"/>
    <property type="match status" value="1"/>
</dbReference>
<evidence type="ECO:0000256" key="9">
    <source>
        <dbReference type="ARBA" id="ARBA00022516"/>
    </source>
</evidence>
<dbReference type="GO" id="GO:0006021">
    <property type="term" value="P:inositol biosynthetic process"/>
    <property type="evidence" value="ECO:0007669"/>
    <property type="project" value="UniProtKB-UniPathway"/>
</dbReference>
<evidence type="ECO:0000256" key="16">
    <source>
        <dbReference type="ARBA" id="ARBA00032949"/>
    </source>
</evidence>
<keyword evidence="9" id="KW-0444">Lipid biosynthesis</keyword>
<dbReference type="OrthoDB" id="2887at2759"/>
<sequence>MAPILSNNTSGYNTPESELESLLPIHPTAARCPHSITVESENTLYSDEHITSKFFNRGSEVTVTDGHFSVKPTVQEYEFQTKRAVSKTGLLMIGLGGNNGTTLCATILANRHNIIWHTKSGIQQPNYIGSLLRASTVRIGTEPGSGKEVHVPVSDVLPMVHPNDLVLGGWDISGLPMDKAMERAQVLDYDLQRQVAPHMALLGKPLPSIYYPDFIAANQEARADNVIPGTDKQAHLEIIRSDIRKFKQDNGLDRVVVFWTANTERYSDIIPGVNDTADNLLASIKASHSEVSPSTLFAVAAILEGEPFVNGAPQNTFVPGVIQLAERNHSFIGGDDLKSGQTKLKSVLAEFLVNAGIKPLSIASYNHLGNNDGHNLSAERQFKSKEISKSSVVDDMVDANRLLYKAPAVGPKGVPIGKGEHPDHIVVIKYVPAVGDSKRAIDEYYSEIFCGGRSTINIFNECEDSLLATPLILDLAILTELLTRVQYRKAGEQKEFAPLYSVLSLLSYMLKAPLVKPGTEVVNSLNRQRNALESFLKACIGLESNSDLLLETRIW</sequence>
<dbReference type="InterPro" id="IPR002587">
    <property type="entry name" value="Myo-inos-1-P_Synthase"/>
</dbReference>
<keyword evidence="11" id="KW-0520">NAD</keyword>
<dbReference type="SUPFAM" id="SSF51735">
    <property type="entry name" value="NAD(P)-binding Rossmann-fold domains"/>
    <property type="match status" value="1"/>
</dbReference>
<dbReference type="Pfam" id="PF01658">
    <property type="entry name" value="Inos-1-P_synth"/>
    <property type="match status" value="1"/>
</dbReference>
<name>A0A0C2XFZ5_HEBCY</name>
<evidence type="ECO:0000256" key="17">
    <source>
        <dbReference type="ARBA" id="ARBA00070063"/>
    </source>
</evidence>
<dbReference type="Proteomes" id="UP000053424">
    <property type="component" value="Unassembled WGS sequence"/>
</dbReference>
<proteinExistence type="inferred from homology"/>
<evidence type="ECO:0000256" key="10">
    <source>
        <dbReference type="ARBA" id="ARBA00022550"/>
    </source>
</evidence>
<evidence type="ECO:0000256" key="7">
    <source>
        <dbReference type="ARBA" id="ARBA00012125"/>
    </source>
</evidence>
<reference evidence="19 20" key="1">
    <citation type="submission" date="2014-04" db="EMBL/GenBank/DDBJ databases">
        <authorList>
            <consortium name="DOE Joint Genome Institute"/>
            <person name="Kuo A."/>
            <person name="Gay G."/>
            <person name="Dore J."/>
            <person name="Kohler A."/>
            <person name="Nagy L.G."/>
            <person name="Floudas D."/>
            <person name="Copeland A."/>
            <person name="Barry K.W."/>
            <person name="Cichocki N."/>
            <person name="Veneault-Fourrey C."/>
            <person name="LaButti K."/>
            <person name="Lindquist E.A."/>
            <person name="Lipzen A."/>
            <person name="Lundell T."/>
            <person name="Morin E."/>
            <person name="Murat C."/>
            <person name="Sun H."/>
            <person name="Tunlid A."/>
            <person name="Henrissat B."/>
            <person name="Grigoriev I.V."/>
            <person name="Hibbett D.S."/>
            <person name="Martin F."/>
            <person name="Nordberg H.P."/>
            <person name="Cantor M.N."/>
            <person name="Hua S.X."/>
        </authorList>
    </citation>
    <scope>NUCLEOTIDE SEQUENCE [LARGE SCALE GENOMIC DNA]</scope>
    <source>
        <strain evidence="20">h7</strain>
    </source>
</reference>
<comment type="catalytic activity">
    <reaction evidence="1">
        <text>D-glucose 6-phosphate = 1D-myo-inositol 3-phosphate</text>
        <dbReference type="Rhea" id="RHEA:10716"/>
        <dbReference type="ChEBI" id="CHEBI:58401"/>
        <dbReference type="ChEBI" id="CHEBI:61548"/>
        <dbReference type="EC" id="5.5.1.4"/>
    </reaction>
</comment>
<comment type="cofactor">
    <cofactor evidence="2">
        <name>NAD(+)</name>
        <dbReference type="ChEBI" id="CHEBI:57540"/>
    </cofactor>
</comment>
<dbReference type="EMBL" id="KN831802">
    <property type="protein sequence ID" value="KIM36838.1"/>
    <property type="molecule type" value="Genomic_DNA"/>
</dbReference>
<dbReference type="GO" id="GO:0008654">
    <property type="term" value="P:phospholipid biosynthetic process"/>
    <property type="evidence" value="ECO:0007669"/>
    <property type="project" value="UniProtKB-KW"/>
</dbReference>
<evidence type="ECO:0000256" key="14">
    <source>
        <dbReference type="ARBA" id="ARBA00023235"/>
    </source>
</evidence>
<dbReference type="Gene3D" id="3.40.50.720">
    <property type="entry name" value="NAD(P)-binding Rossmann-like Domain"/>
    <property type="match status" value="2"/>
</dbReference>
<evidence type="ECO:0000256" key="6">
    <source>
        <dbReference type="ARBA" id="ARBA00011881"/>
    </source>
</evidence>
<evidence type="ECO:0000256" key="12">
    <source>
        <dbReference type="ARBA" id="ARBA00023098"/>
    </source>
</evidence>
<evidence type="ECO:0000256" key="13">
    <source>
        <dbReference type="ARBA" id="ARBA00023209"/>
    </source>
</evidence>
<dbReference type="FunFam" id="3.40.50.720:FF:000069">
    <property type="entry name" value="Inositol-3-phosphate synthase 1"/>
    <property type="match status" value="1"/>
</dbReference>
<comment type="pathway">
    <text evidence="4">Polyol metabolism; myo-inositol biosynthesis; myo-inositol from D-glucose 6-phosphate: step 1/2.</text>
</comment>
<accession>A0A0C2XFZ5</accession>
<dbReference type="AlphaFoldDB" id="A0A0C2XFZ5"/>
<evidence type="ECO:0000256" key="1">
    <source>
        <dbReference type="ARBA" id="ARBA00000113"/>
    </source>
</evidence>
<evidence type="ECO:0000259" key="18">
    <source>
        <dbReference type="Pfam" id="PF01658"/>
    </source>
</evidence>
<keyword evidence="20" id="KW-1185">Reference proteome</keyword>